<evidence type="ECO:0000313" key="3">
    <source>
        <dbReference type="EMBL" id="PIB00950.1"/>
    </source>
</evidence>
<dbReference type="InterPro" id="IPR024662">
    <property type="entry name" value="Trs65"/>
</dbReference>
<dbReference type="AlphaFoldDB" id="A0A2G5I851"/>
<dbReference type="PANTHER" id="PTHR28159:SF1">
    <property type="entry name" value="TRAFFICKING PROTEIN PARTICLE COMPLEX II-SPECIFIC SUBUNIT 65"/>
    <property type="match status" value="1"/>
</dbReference>
<organism evidence="3 5">
    <name type="scientific">Cercospora beticola</name>
    <name type="common">Sugarbeet leaf spot fungus</name>
    <dbReference type="NCBI Taxonomy" id="122368"/>
    <lineage>
        <taxon>Eukaryota</taxon>
        <taxon>Fungi</taxon>
        <taxon>Dikarya</taxon>
        <taxon>Ascomycota</taxon>
        <taxon>Pezizomycotina</taxon>
        <taxon>Dothideomycetes</taxon>
        <taxon>Dothideomycetidae</taxon>
        <taxon>Mycosphaerellales</taxon>
        <taxon>Mycosphaerellaceae</taxon>
        <taxon>Cercospora</taxon>
    </lineage>
</organism>
<dbReference type="GO" id="GO:0005802">
    <property type="term" value="C:trans-Golgi network"/>
    <property type="evidence" value="ECO:0007669"/>
    <property type="project" value="TreeGrafter"/>
</dbReference>
<dbReference type="InterPro" id="IPR055420">
    <property type="entry name" value="IgD3_Trs65"/>
</dbReference>
<dbReference type="Proteomes" id="UP000230605">
    <property type="component" value="Chromosome 1"/>
</dbReference>
<dbReference type="GO" id="GO:1990071">
    <property type="term" value="C:TRAPPII protein complex"/>
    <property type="evidence" value="ECO:0007669"/>
    <property type="project" value="InterPro"/>
</dbReference>
<gene>
    <name evidence="3" type="ORF">CB0940_00560</name>
    <name evidence="4" type="ORF">RHO25_000584</name>
</gene>
<dbReference type="EMBL" id="LKMD01000100">
    <property type="protein sequence ID" value="PIB00950.1"/>
    <property type="molecule type" value="Genomic_DNA"/>
</dbReference>
<dbReference type="Proteomes" id="UP001302367">
    <property type="component" value="Chromosome 1"/>
</dbReference>
<reference evidence="4 6" key="2">
    <citation type="submission" date="2023-09" db="EMBL/GenBank/DDBJ databases">
        <title>Complete-Gapless Cercospora beticola genome.</title>
        <authorList>
            <person name="Wyatt N.A."/>
            <person name="Spanner R.E."/>
            <person name="Bolton M.D."/>
        </authorList>
    </citation>
    <scope>NUCLEOTIDE SEQUENCE [LARGE SCALE GENOMIC DNA]</scope>
    <source>
        <strain evidence="4">Cb09-40</strain>
    </source>
</reference>
<accession>A0A2G5I851</accession>
<name>A0A2G5I851_CERBT</name>
<proteinExistence type="predicted"/>
<dbReference type="Pfam" id="PF12735">
    <property type="entry name" value="IgD3_Trs65"/>
    <property type="match status" value="1"/>
</dbReference>
<feature type="compositionally biased region" description="Polar residues" evidence="1">
    <location>
        <begin position="377"/>
        <end position="404"/>
    </location>
</feature>
<dbReference type="PANTHER" id="PTHR28159">
    <property type="entry name" value="TRAFFICKING PROTEIN PARTICLE COMPLEX II-SPECIFIC SUBUNIT 65"/>
    <property type="match status" value="1"/>
</dbReference>
<evidence type="ECO:0000259" key="2">
    <source>
        <dbReference type="Pfam" id="PF12735"/>
    </source>
</evidence>
<keyword evidence="6" id="KW-1185">Reference proteome</keyword>
<evidence type="ECO:0000313" key="5">
    <source>
        <dbReference type="Proteomes" id="UP000230605"/>
    </source>
</evidence>
<dbReference type="OrthoDB" id="5345392at2759"/>
<evidence type="ECO:0000313" key="4">
    <source>
        <dbReference type="EMBL" id="WPA95979.1"/>
    </source>
</evidence>
<reference evidence="3 5" key="1">
    <citation type="submission" date="2015-10" db="EMBL/GenBank/DDBJ databases">
        <title>The cercosporin biosynthetic gene cluster was horizontally transferred to several fungal lineages and shown to be expanded in Cercospora beticola based on microsynteny with recipient genomes.</title>
        <authorList>
            <person name="De Jonge R."/>
            <person name="Ebert M.K."/>
            <person name="Suttle J.C."/>
            <person name="Jurick Ii W.M."/>
            <person name="Secor G.A."/>
            <person name="Thomma B.P."/>
            <person name="Van De Peer Y."/>
            <person name="Bolton M.D."/>
        </authorList>
    </citation>
    <scope>NUCLEOTIDE SEQUENCE [LARGE SCALE GENOMIC DNA]</scope>
    <source>
        <strain evidence="3 5">09-40</strain>
    </source>
</reference>
<dbReference type="GO" id="GO:0006891">
    <property type="term" value="P:intra-Golgi vesicle-mediated transport"/>
    <property type="evidence" value="ECO:0007669"/>
    <property type="project" value="InterPro"/>
</dbReference>
<protein>
    <recommendedName>
        <fullName evidence="2">Trafficking protein particle complex II-specific subunit 65 IgD3 domain-containing protein</fullName>
    </recommendedName>
</protein>
<feature type="region of interest" description="Disordered" evidence="1">
    <location>
        <begin position="373"/>
        <end position="404"/>
    </location>
</feature>
<evidence type="ECO:0000256" key="1">
    <source>
        <dbReference type="SAM" id="MobiDB-lite"/>
    </source>
</evidence>
<sequence length="560" mass="61233">MAALESIRARFESLSKSALVDVNLPRFSDVDVATLIRDGKATEIGRIPARRNLFFDEQANILIVLKTTIKESEVRDILPYLDLILAAHATDAVPQGGGNTASASGKHDLNSRTLAADGFDDLVVTEEHTYVIWKQQLHLSRPRARLQRPAIYFTANLRIAEQLHSGSQRPKEQLLKPFEPLPANVLESLAFSRAPGAADIYISESRITKVAPKPPNLTDTVKPIRGASRRAFPAVPAVFTRIRYSTLPDAIIASLHLETSHVIAGTTTIHKADLNVTNADVKDLTNVALPLEARGADETVLLYKVTPHTQAHAERNSLAESPVSISVRAEALLDQGSRISLEIDWQAHIDLTHTWQKPHYRWSRAAGHSSYHKKSLSAHSITRPSMDTTSGASTDRTEHTSNGGSIVFNFHAASTTYESSEFKISVHCNNRSTRAKKFGLMMLHPRSSTTTKPRPTTGHTTIAAATIDGSTTSDLLASLFNAPALEKAKPPDVLDLNPDARIGPLPPGACFETHMPFKALRSGVLDLGVLRIIDLDTRQTVDVRELPDVIALGRIESERG</sequence>
<evidence type="ECO:0000313" key="6">
    <source>
        <dbReference type="Proteomes" id="UP001302367"/>
    </source>
</evidence>
<dbReference type="EMBL" id="CP134184">
    <property type="protein sequence ID" value="WPA95979.1"/>
    <property type="molecule type" value="Genomic_DNA"/>
</dbReference>
<feature type="domain" description="Trafficking protein particle complex II-specific subunit 65 IgD3" evidence="2">
    <location>
        <begin position="389"/>
        <end position="550"/>
    </location>
</feature>